<accession>A0A552V629</accession>
<dbReference type="Pfam" id="PF00258">
    <property type="entry name" value="Flavodoxin_1"/>
    <property type="match status" value="1"/>
</dbReference>
<dbReference type="GO" id="GO:0019344">
    <property type="term" value="P:cysteine biosynthetic process"/>
    <property type="evidence" value="ECO:0007669"/>
    <property type="project" value="UniProtKB-KW"/>
</dbReference>
<dbReference type="InterPro" id="IPR039261">
    <property type="entry name" value="FNR_nucleotide-bd"/>
</dbReference>
<keyword evidence="9" id="KW-0028">Amino-acid biosynthesis</keyword>
<dbReference type="GO" id="GO:0005829">
    <property type="term" value="C:cytosol"/>
    <property type="evidence" value="ECO:0007669"/>
    <property type="project" value="TreeGrafter"/>
</dbReference>
<dbReference type="PANTHER" id="PTHR19384">
    <property type="entry name" value="NITRIC OXIDE SYNTHASE-RELATED"/>
    <property type="match status" value="1"/>
</dbReference>
<dbReference type="InterPro" id="IPR017927">
    <property type="entry name" value="FAD-bd_FR_type"/>
</dbReference>
<dbReference type="OrthoDB" id="9789468at2"/>
<gene>
    <name evidence="13" type="ORF">FMM05_06800</name>
</gene>
<feature type="domain" description="Flavodoxin-like" evidence="11">
    <location>
        <begin position="75"/>
        <end position="212"/>
    </location>
</feature>
<dbReference type="InterPro" id="IPR017938">
    <property type="entry name" value="Riboflavin_synthase-like_b-brl"/>
</dbReference>
<dbReference type="Gene3D" id="3.40.50.360">
    <property type="match status" value="1"/>
</dbReference>
<proteinExistence type="predicted"/>
<dbReference type="EC" id="1.8.1.2" evidence="3"/>
<keyword evidence="14" id="KW-1185">Reference proteome</keyword>
<dbReference type="FunFam" id="3.40.50.80:FF:000001">
    <property type="entry name" value="NADPH--cytochrome P450 reductase 1"/>
    <property type="match status" value="1"/>
</dbReference>
<evidence type="ECO:0000259" key="11">
    <source>
        <dbReference type="PROSITE" id="PS50902"/>
    </source>
</evidence>
<dbReference type="PROSITE" id="PS50902">
    <property type="entry name" value="FLAVODOXIN_LIKE"/>
    <property type="match status" value="1"/>
</dbReference>
<evidence type="ECO:0000313" key="14">
    <source>
        <dbReference type="Proteomes" id="UP000320643"/>
    </source>
</evidence>
<comment type="catalytic activity">
    <reaction evidence="10">
        <text>hydrogen sulfide + 3 NADP(+) + 3 H2O = sulfite + 3 NADPH + 4 H(+)</text>
        <dbReference type="Rhea" id="RHEA:13801"/>
        <dbReference type="ChEBI" id="CHEBI:15377"/>
        <dbReference type="ChEBI" id="CHEBI:15378"/>
        <dbReference type="ChEBI" id="CHEBI:17359"/>
        <dbReference type="ChEBI" id="CHEBI:29919"/>
        <dbReference type="ChEBI" id="CHEBI:57783"/>
        <dbReference type="ChEBI" id="CHEBI:58349"/>
        <dbReference type="EC" id="1.8.1.2"/>
    </reaction>
</comment>
<evidence type="ECO:0000256" key="7">
    <source>
        <dbReference type="ARBA" id="ARBA00022857"/>
    </source>
</evidence>
<dbReference type="InterPro" id="IPR023173">
    <property type="entry name" value="NADPH_Cyt_P450_Rdtase_alpha"/>
</dbReference>
<evidence type="ECO:0000256" key="3">
    <source>
        <dbReference type="ARBA" id="ARBA00012604"/>
    </source>
</evidence>
<dbReference type="Gene3D" id="3.40.50.80">
    <property type="entry name" value="Nucleotide-binding domain of ferredoxin-NADP reductase (FNR) module"/>
    <property type="match status" value="1"/>
</dbReference>
<comment type="cofactor">
    <cofactor evidence="2">
        <name>FAD</name>
        <dbReference type="ChEBI" id="CHEBI:57692"/>
    </cofactor>
</comment>
<feature type="domain" description="FAD-binding FR-type" evidence="12">
    <location>
        <begin position="237"/>
        <end position="437"/>
    </location>
</feature>
<dbReference type="InterPro" id="IPR001709">
    <property type="entry name" value="Flavoprot_Pyr_Nucl_cyt_Rdtase"/>
</dbReference>
<comment type="caution">
    <text evidence="13">The sequence shown here is derived from an EMBL/GenBank/DDBJ whole genome shotgun (WGS) entry which is preliminary data.</text>
</comment>
<sequence>MPGLRRAILRLLILITINLPTKMLSENKLQLLQQLVHNASKEEIIWAKGYLAGYLDAANVPINISVTPAAIAVKPTILYGTETGNSKKVASQLLANFKKNKVQAKAADVFQYDIAKLEKETHALFVMSTQGEGEFPQNAVAFYEKLQASKPSLSHLKYAVLGLGDTSYPLFCYAGELLDEALAQLGAQRILPLVKADVDYAEPVNHWEKSLHDHLANAVNPSTGVAVAKPSAPASNKKNYSGVITHKVVLNDRGSNKETYHIEITADDTVDYEPGDALGIFARNDAHTVNQVLAYFKEEGSRHISIKDKSQSVSNWLAERNIKGLSKRSIGQVAELLLVTYEAEKADLLDILAVAVIPAQVSIDDLIGVLLPIAPRLYSISSSAEAHDGQVHLTVTLDTFTANNTQKTGLASHFLAHYPIGTAINFYIHKNTHFRLPTNDTDIIMIGPGTGIAPFRSFLSYRDATGAGGRNWLFFGEQYFVLDFYYQTEIQEWITTAVLTKLDVAFSRDQQDKIYVQDRIRENAGQFNEWLQNGASLYICGQRHPMGTDVENTIIEVIAAARGLSPDAAREVLNELEEQGRYQKDVY</sequence>
<keyword evidence="7" id="KW-0521">NADP</keyword>
<dbReference type="InterPro" id="IPR029039">
    <property type="entry name" value="Flavoprotein-like_sf"/>
</dbReference>
<evidence type="ECO:0000256" key="9">
    <source>
        <dbReference type="ARBA" id="ARBA00023192"/>
    </source>
</evidence>
<dbReference type="Gene3D" id="2.40.30.10">
    <property type="entry name" value="Translation factors"/>
    <property type="match status" value="1"/>
</dbReference>
<dbReference type="SUPFAM" id="SSF52218">
    <property type="entry name" value="Flavoproteins"/>
    <property type="match status" value="1"/>
</dbReference>
<keyword evidence="4" id="KW-0285">Flavoprotein</keyword>
<keyword evidence="6" id="KW-0274">FAD</keyword>
<dbReference type="SUPFAM" id="SSF52343">
    <property type="entry name" value="Ferredoxin reductase-like, C-terminal NADP-linked domain"/>
    <property type="match status" value="1"/>
</dbReference>
<dbReference type="Proteomes" id="UP000320643">
    <property type="component" value="Unassembled WGS sequence"/>
</dbReference>
<evidence type="ECO:0000256" key="6">
    <source>
        <dbReference type="ARBA" id="ARBA00022827"/>
    </source>
</evidence>
<comment type="cofactor">
    <cofactor evidence="1">
        <name>FMN</name>
        <dbReference type="ChEBI" id="CHEBI:58210"/>
    </cofactor>
</comment>
<evidence type="ECO:0000259" key="12">
    <source>
        <dbReference type="PROSITE" id="PS51384"/>
    </source>
</evidence>
<dbReference type="Pfam" id="PF00175">
    <property type="entry name" value="NAD_binding_1"/>
    <property type="match status" value="1"/>
</dbReference>
<dbReference type="Pfam" id="PF00667">
    <property type="entry name" value="FAD_binding_1"/>
    <property type="match status" value="2"/>
</dbReference>
<evidence type="ECO:0000256" key="8">
    <source>
        <dbReference type="ARBA" id="ARBA00023002"/>
    </source>
</evidence>
<dbReference type="GO" id="GO:0004783">
    <property type="term" value="F:sulfite reductase (NADPH) activity"/>
    <property type="evidence" value="ECO:0007669"/>
    <property type="project" value="UniProtKB-EC"/>
</dbReference>
<dbReference type="InterPro" id="IPR003097">
    <property type="entry name" value="CysJ-like_FAD-binding"/>
</dbReference>
<evidence type="ECO:0000313" key="13">
    <source>
        <dbReference type="EMBL" id="TRW25926.1"/>
    </source>
</evidence>
<dbReference type="AlphaFoldDB" id="A0A552V629"/>
<dbReference type="InterPro" id="IPR001094">
    <property type="entry name" value="Flavdoxin-like"/>
</dbReference>
<keyword evidence="5" id="KW-0288">FMN</keyword>
<protein>
    <recommendedName>
        <fullName evidence="3">assimilatory sulfite reductase (NADPH)</fullName>
        <ecNumber evidence="3">1.8.1.2</ecNumber>
    </recommendedName>
</protein>
<evidence type="ECO:0000256" key="2">
    <source>
        <dbReference type="ARBA" id="ARBA00001974"/>
    </source>
</evidence>
<organism evidence="13 14">
    <name type="scientific">Flavobacterium zepuense</name>
    <dbReference type="NCBI Taxonomy" id="2593302"/>
    <lineage>
        <taxon>Bacteria</taxon>
        <taxon>Pseudomonadati</taxon>
        <taxon>Bacteroidota</taxon>
        <taxon>Flavobacteriia</taxon>
        <taxon>Flavobacteriales</taxon>
        <taxon>Flavobacteriaceae</taxon>
        <taxon>Flavobacterium</taxon>
    </lineage>
</organism>
<dbReference type="Gene3D" id="1.20.990.10">
    <property type="entry name" value="NADPH-cytochrome p450 Reductase, Chain A, domain 3"/>
    <property type="match status" value="1"/>
</dbReference>
<dbReference type="InterPro" id="IPR001433">
    <property type="entry name" value="OxRdtase_FAD/NAD-bd"/>
</dbReference>
<evidence type="ECO:0000256" key="5">
    <source>
        <dbReference type="ARBA" id="ARBA00022643"/>
    </source>
</evidence>
<evidence type="ECO:0000256" key="10">
    <source>
        <dbReference type="ARBA" id="ARBA00052219"/>
    </source>
</evidence>
<reference evidence="13 14" key="1">
    <citation type="submission" date="2019-07" db="EMBL/GenBank/DDBJ databases">
        <title>Flavobacterium sp. nov., isolated from glacier ice.</title>
        <authorList>
            <person name="Liu Q."/>
            <person name="Xin Y.-H."/>
        </authorList>
    </citation>
    <scope>NUCLEOTIDE SEQUENCE [LARGE SCALE GENOMIC DNA]</scope>
    <source>
        <strain evidence="13 14">ZT4R6</strain>
    </source>
</reference>
<dbReference type="PROSITE" id="PS51384">
    <property type="entry name" value="FAD_FR"/>
    <property type="match status" value="1"/>
</dbReference>
<dbReference type="EMBL" id="VJVZ01000003">
    <property type="protein sequence ID" value="TRW25926.1"/>
    <property type="molecule type" value="Genomic_DNA"/>
</dbReference>
<keyword evidence="9" id="KW-0198">Cysteine biosynthesis</keyword>
<dbReference type="InterPro" id="IPR008254">
    <property type="entry name" value="Flavodoxin/NO_synth"/>
</dbReference>
<dbReference type="GO" id="GO:0010181">
    <property type="term" value="F:FMN binding"/>
    <property type="evidence" value="ECO:0007669"/>
    <property type="project" value="InterPro"/>
</dbReference>
<dbReference type="SUPFAM" id="SSF63380">
    <property type="entry name" value="Riboflavin synthase domain-like"/>
    <property type="match status" value="1"/>
</dbReference>
<name>A0A552V629_9FLAO</name>
<dbReference type="PRINTS" id="PR00369">
    <property type="entry name" value="FLAVODOXIN"/>
</dbReference>
<dbReference type="GO" id="GO:0050660">
    <property type="term" value="F:flavin adenine dinucleotide binding"/>
    <property type="evidence" value="ECO:0007669"/>
    <property type="project" value="TreeGrafter"/>
</dbReference>
<dbReference type="PANTHER" id="PTHR19384:SF128">
    <property type="entry name" value="NADPH OXIDOREDUCTASE A"/>
    <property type="match status" value="1"/>
</dbReference>
<dbReference type="PRINTS" id="PR00371">
    <property type="entry name" value="FPNCR"/>
</dbReference>
<evidence type="ECO:0000256" key="4">
    <source>
        <dbReference type="ARBA" id="ARBA00022630"/>
    </source>
</evidence>
<evidence type="ECO:0000256" key="1">
    <source>
        <dbReference type="ARBA" id="ARBA00001917"/>
    </source>
</evidence>
<keyword evidence="8" id="KW-0560">Oxidoreductase</keyword>